<dbReference type="RefSeq" id="WP_150415457.1">
    <property type="nucleotide sequence ID" value="NZ_VYQF01000003.1"/>
</dbReference>
<dbReference type="SMART" id="SM00530">
    <property type="entry name" value="HTH_XRE"/>
    <property type="match status" value="1"/>
</dbReference>
<evidence type="ECO:0000313" key="3">
    <source>
        <dbReference type="EMBL" id="KAA9038736.1"/>
    </source>
</evidence>
<name>A0A5J5IHJ0_9BACT</name>
<evidence type="ECO:0000313" key="4">
    <source>
        <dbReference type="Proteomes" id="UP000326903"/>
    </source>
</evidence>
<dbReference type="EMBL" id="VYQF01000003">
    <property type="protein sequence ID" value="KAA9038736.1"/>
    <property type="molecule type" value="Genomic_DNA"/>
</dbReference>
<evidence type="ECO:0000259" key="2">
    <source>
        <dbReference type="PROSITE" id="PS50943"/>
    </source>
</evidence>
<dbReference type="PROSITE" id="PS50943">
    <property type="entry name" value="HTH_CROC1"/>
    <property type="match status" value="1"/>
</dbReference>
<dbReference type="Gene3D" id="1.10.260.40">
    <property type="entry name" value="lambda repressor-like DNA-binding domains"/>
    <property type="match status" value="1"/>
</dbReference>
<dbReference type="CDD" id="cd00093">
    <property type="entry name" value="HTH_XRE"/>
    <property type="match status" value="1"/>
</dbReference>
<dbReference type="InterPro" id="IPR010982">
    <property type="entry name" value="Lambda_DNA-bd_dom_sf"/>
</dbReference>
<accession>A0A5J5IHJ0</accession>
<dbReference type="GO" id="GO:0003677">
    <property type="term" value="F:DNA binding"/>
    <property type="evidence" value="ECO:0007669"/>
    <property type="project" value="InterPro"/>
</dbReference>
<dbReference type="Pfam" id="PF01381">
    <property type="entry name" value="HTH_3"/>
    <property type="match status" value="1"/>
</dbReference>
<feature type="compositionally biased region" description="Basic residues" evidence="1">
    <location>
        <begin position="105"/>
        <end position="118"/>
    </location>
</feature>
<feature type="domain" description="HTH cro/C1-type" evidence="2">
    <location>
        <begin position="18"/>
        <end position="74"/>
    </location>
</feature>
<dbReference type="InterPro" id="IPR001387">
    <property type="entry name" value="Cro/C1-type_HTH"/>
</dbReference>
<evidence type="ECO:0000256" key="1">
    <source>
        <dbReference type="SAM" id="MobiDB-lite"/>
    </source>
</evidence>
<protein>
    <submittedName>
        <fullName evidence="3">Helix-turn-helix transcriptional regulator</fullName>
    </submittedName>
</protein>
<gene>
    <name evidence="3" type="ORF">FW778_14425</name>
</gene>
<sequence>MKVQDHISPIEQYVIDFIRKFRIDKELSQEDIGSIIEVSRSYIGDIENPNSRAKYNLTHINALADYFDISPQIFLPEKALIKKQNKMKGITATSPKNIRQSEKIIKKKRNISSSGSKK</sequence>
<comment type="caution">
    <text evidence="3">The sequence shown here is derived from an EMBL/GenBank/DDBJ whole genome shotgun (WGS) entry which is preliminary data.</text>
</comment>
<organism evidence="3 4">
    <name type="scientific">Ginsengibacter hankyongi</name>
    <dbReference type="NCBI Taxonomy" id="2607284"/>
    <lineage>
        <taxon>Bacteria</taxon>
        <taxon>Pseudomonadati</taxon>
        <taxon>Bacteroidota</taxon>
        <taxon>Chitinophagia</taxon>
        <taxon>Chitinophagales</taxon>
        <taxon>Chitinophagaceae</taxon>
        <taxon>Ginsengibacter</taxon>
    </lineage>
</organism>
<dbReference type="AlphaFoldDB" id="A0A5J5IHJ0"/>
<proteinExistence type="predicted"/>
<dbReference type="SUPFAM" id="SSF47413">
    <property type="entry name" value="lambda repressor-like DNA-binding domains"/>
    <property type="match status" value="1"/>
</dbReference>
<keyword evidence="4" id="KW-1185">Reference proteome</keyword>
<dbReference type="Proteomes" id="UP000326903">
    <property type="component" value="Unassembled WGS sequence"/>
</dbReference>
<reference evidence="3 4" key="1">
    <citation type="submission" date="2019-09" db="EMBL/GenBank/DDBJ databases">
        <title>Draft genome sequence of Ginsengibacter sp. BR5-29.</title>
        <authorList>
            <person name="Im W.-T."/>
        </authorList>
    </citation>
    <scope>NUCLEOTIDE SEQUENCE [LARGE SCALE GENOMIC DNA]</scope>
    <source>
        <strain evidence="3 4">BR5-29</strain>
    </source>
</reference>
<feature type="region of interest" description="Disordered" evidence="1">
    <location>
        <begin position="91"/>
        <end position="118"/>
    </location>
</feature>